<sequence>MSQAARLGDPIGHSPTMNWLIAGAVAAATIAVVGVAIVGTGGLAAVAIIGGAAAGGAGIGEALSTMSFAPKEVCGKIAGPCSMNVFTNGRPAARAHLDMTACLKHPQAPLPIATGSATVFINGLPAARVDDTIACSAVITDGSANVFIGGGSVQTDAISPENLVPPALHAALLVVGVASAVILAGPVVAVAGLALGIGGGMAGGWVGGKIFGEGSDGQKWSALGGSLIGGLLGGKGGAALANRGLPRPVTPGWGFVKGGLPGMRAAGAAGAADAEAAAQALAEQTAAANRPPPPAPSVFDMRTPAAQTAADNVVAVMKGTVSPTKSPVVQVFTHENGTVSVGLSGDIAAPSTASRVAAVQAALDKKYGPGIYKVGTTTLNESNGIVRAVDADGNVIGNAPGVCAEPKASTAAAQNQSPINGSATVWRGKGPNPHTYTGDKAGSLSGDQMNPCATCGTPHNQGIYNNAANGGGNVE</sequence>
<keyword evidence="4" id="KW-1185">Reference proteome</keyword>
<accession>A0AA49A924</accession>
<proteinExistence type="predicted"/>
<evidence type="ECO:0000256" key="1">
    <source>
        <dbReference type="SAM" id="MobiDB-lite"/>
    </source>
</evidence>
<evidence type="ECO:0000313" key="4">
    <source>
        <dbReference type="Proteomes" id="UP000662888"/>
    </source>
</evidence>
<gene>
    <name evidence="3" type="ORF">IV454_05125</name>
</gene>
<keyword evidence="2" id="KW-0472">Membrane</keyword>
<protein>
    <submittedName>
        <fullName evidence="3">PAAR domain-containing protein</fullName>
    </submittedName>
</protein>
<dbReference type="Gene3D" id="2.60.200.60">
    <property type="match status" value="1"/>
</dbReference>
<dbReference type="EMBL" id="CP065053">
    <property type="protein sequence ID" value="QPI50944.1"/>
    <property type="molecule type" value="Genomic_DNA"/>
</dbReference>
<dbReference type="Pfam" id="PF05488">
    <property type="entry name" value="PAAR_motif"/>
    <property type="match status" value="1"/>
</dbReference>
<keyword evidence="2" id="KW-1133">Transmembrane helix</keyword>
<dbReference type="RefSeq" id="WP_206090598.1">
    <property type="nucleotide sequence ID" value="NZ_CP065053.1"/>
</dbReference>
<dbReference type="Proteomes" id="UP000662888">
    <property type="component" value="Chromosome"/>
</dbReference>
<evidence type="ECO:0000313" key="3">
    <source>
        <dbReference type="EMBL" id="QPI50944.1"/>
    </source>
</evidence>
<dbReference type="CDD" id="cd14742">
    <property type="entry name" value="PAAR_RHS"/>
    <property type="match status" value="1"/>
</dbReference>
<reference evidence="3 4" key="1">
    <citation type="submission" date="2020-11" db="EMBL/GenBank/DDBJ databases">
        <authorList>
            <person name="Sun Q."/>
        </authorList>
    </citation>
    <scope>NUCLEOTIDE SEQUENCE [LARGE SCALE GENOMIC DNA]</scope>
    <source>
        <strain evidence="3 4">P8398</strain>
    </source>
</reference>
<feature type="transmembrane region" description="Helical" evidence="2">
    <location>
        <begin position="20"/>
        <end position="49"/>
    </location>
</feature>
<feature type="transmembrane region" description="Helical" evidence="2">
    <location>
        <begin position="170"/>
        <end position="195"/>
    </location>
</feature>
<evidence type="ECO:0000256" key="2">
    <source>
        <dbReference type="SAM" id="Phobius"/>
    </source>
</evidence>
<keyword evidence="2" id="KW-0812">Transmembrane</keyword>
<organism evidence="3 4">
    <name type="scientific">Massilia antarctica</name>
    <dbReference type="NCBI Taxonomy" id="2765360"/>
    <lineage>
        <taxon>Bacteria</taxon>
        <taxon>Pseudomonadati</taxon>
        <taxon>Pseudomonadota</taxon>
        <taxon>Betaproteobacteria</taxon>
        <taxon>Burkholderiales</taxon>
        <taxon>Oxalobacteraceae</taxon>
        <taxon>Telluria group</taxon>
        <taxon>Massilia</taxon>
    </lineage>
</organism>
<feature type="compositionally biased region" description="Polar residues" evidence="1">
    <location>
        <begin position="411"/>
        <end position="423"/>
    </location>
</feature>
<name>A0AA49A924_9BURK</name>
<dbReference type="InterPro" id="IPR008727">
    <property type="entry name" value="PAAR_motif"/>
</dbReference>
<feature type="region of interest" description="Disordered" evidence="1">
    <location>
        <begin position="410"/>
        <end position="443"/>
    </location>
</feature>